<gene>
    <name evidence="2" type="ORF">BUZ14_12475</name>
</gene>
<dbReference type="Proteomes" id="UP000265541">
    <property type="component" value="Unassembled WGS sequence"/>
</dbReference>
<organism evidence="2 3">
    <name type="scientific">Staphylococcus gallinarum</name>
    <dbReference type="NCBI Taxonomy" id="1293"/>
    <lineage>
        <taxon>Bacteria</taxon>
        <taxon>Bacillati</taxon>
        <taxon>Bacillota</taxon>
        <taxon>Bacilli</taxon>
        <taxon>Bacillales</taxon>
        <taxon>Staphylococcaceae</taxon>
        <taxon>Staphylococcus</taxon>
    </lineage>
</organism>
<sequence length="173" mass="19581">MSQSNQIKWPSLIVGIIFLMIAVFIISFPQENLFVITWLIGLLFIVNGFMELVVSYNIRKHTNQNTIFIMLTGVINIIIGFVIMLNIVTSTTFIIYLFAIWFIIHAIFAIFTVTQLERSNHLLHIISILINIIEIIFGILLLFNPLIAAVLVSFVLAFVFVIIGIAQIITALS</sequence>
<dbReference type="EMBL" id="QYJN01000008">
    <property type="protein sequence ID" value="RIP32743.1"/>
    <property type="molecule type" value="Genomic_DNA"/>
</dbReference>
<dbReference type="AlphaFoldDB" id="A0A3A0VYK6"/>
<feature type="transmembrane region" description="Helical" evidence="1">
    <location>
        <begin position="66"/>
        <end position="87"/>
    </location>
</feature>
<dbReference type="Pfam" id="PF03729">
    <property type="entry name" value="DUF308"/>
    <property type="match status" value="2"/>
</dbReference>
<dbReference type="InterPro" id="IPR052712">
    <property type="entry name" value="Acid_resist_chaperone_HdeD"/>
</dbReference>
<feature type="transmembrane region" description="Helical" evidence="1">
    <location>
        <begin position="122"/>
        <end position="143"/>
    </location>
</feature>
<protein>
    <submittedName>
        <fullName evidence="2">HdeD family acid-resistance protein</fullName>
    </submittedName>
</protein>
<reference evidence="2 3" key="1">
    <citation type="journal article" date="2016" name="Front. Microbiol.">
        <title>Comprehensive Phylogenetic Analysis of Bovine Non-aureus Staphylococci Species Based on Whole-Genome Sequencing.</title>
        <authorList>
            <person name="Naushad S."/>
            <person name="Barkema H.W."/>
            <person name="Luby C."/>
            <person name="Condas L.A."/>
            <person name="Nobrega D.B."/>
            <person name="Carson D.A."/>
            <person name="De Buck J."/>
        </authorList>
    </citation>
    <scope>NUCLEOTIDE SEQUENCE [LARGE SCALE GENOMIC DNA]</scope>
    <source>
        <strain evidence="2 3">SNUC 4781</strain>
    </source>
</reference>
<dbReference type="GO" id="GO:0005886">
    <property type="term" value="C:plasma membrane"/>
    <property type="evidence" value="ECO:0007669"/>
    <property type="project" value="TreeGrafter"/>
</dbReference>
<feature type="transmembrane region" description="Helical" evidence="1">
    <location>
        <begin position="35"/>
        <end position="54"/>
    </location>
</feature>
<dbReference type="OrthoDB" id="2456403at2"/>
<accession>A0A3A0VYK6</accession>
<keyword evidence="1" id="KW-0472">Membrane</keyword>
<evidence type="ECO:0000256" key="1">
    <source>
        <dbReference type="SAM" id="Phobius"/>
    </source>
</evidence>
<evidence type="ECO:0000313" key="2">
    <source>
        <dbReference type="EMBL" id="RIP32743.1"/>
    </source>
</evidence>
<feature type="transmembrane region" description="Helical" evidence="1">
    <location>
        <begin position="93"/>
        <end position="113"/>
    </location>
</feature>
<keyword evidence="1" id="KW-1133">Transmembrane helix</keyword>
<comment type="caution">
    <text evidence="2">The sequence shown here is derived from an EMBL/GenBank/DDBJ whole genome shotgun (WGS) entry which is preliminary data.</text>
</comment>
<dbReference type="RefSeq" id="WP_119486177.1">
    <property type="nucleotide sequence ID" value="NZ_QYJN01000008.1"/>
</dbReference>
<keyword evidence="1" id="KW-0812">Transmembrane</keyword>
<dbReference type="InterPro" id="IPR005325">
    <property type="entry name" value="DUF308_memb"/>
</dbReference>
<proteinExistence type="predicted"/>
<dbReference type="PANTHER" id="PTHR34989:SF1">
    <property type="entry name" value="PROTEIN HDED"/>
    <property type="match status" value="1"/>
</dbReference>
<dbReference type="PANTHER" id="PTHR34989">
    <property type="entry name" value="PROTEIN HDED"/>
    <property type="match status" value="1"/>
</dbReference>
<name>A0A3A0VYK6_STAGA</name>
<evidence type="ECO:0000313" key="3">
    <source>
        <dbReference type="Proteomes" id="UP000265541"/>
    </source>
</evidence>
<feature type="transmembrane region" description="Helical" evidence="1">
    <location>
        <begin position="12"/>
        <end position="29"/>
    </location>
</feature>
<feature type="transmembrane region" description="Helical" evidence="1">
    <location>
        <begin position="149"/>
        <end position="172"/>
    </location>
</feature>